<evidence type="ECO:0000256" key="5">
    <source>
        <dbReference type="ARBA" id="ARBA00022801"/>
    </source>
</evidence>
<feature type="domain" description="Tyrosine specific protein phosphatases" evidence="11">
    <location>
        <begin position="386"/>
        <end position="440"/>
    </location>
</feature>
<feature type="compositionally biased region" description="Low complexity" evidence="9">
    <location>
        <begin position="482"/>
        <end position="501"/>
    </location>
</feature>
<keyword evidence="14" id="KW-1185">Reference proteome</keyword>
<keyword evidence="4" id="KW-0963">Cytoplasm</keyword>
<dbReference type="Pfam" id="PF08766">
    <property type="entry name" value="DEK_C"/>
    <property type="match status" value="1"/>
</dbReference>
<name>A0AAD4MVU3_9BILA</name>
<feature type="compositionally biased region" description="Polar residues" evidence="9">
    <location>
        <begin position="523"/>
        <end position="543"/>
    </location>
</feature>
<dbReference type="PROSITE" id="PS00383">
    <property type="entry name" value="TYR_PHOSPHATASE_1"/>
    <property type="match status" value="1"/>
</dbReference>
<evidence type="ECO:0000256" key="1">
    <source>
        <dbReference type="ARBA" id="ARBA00004245"/>
    </source>
</evidence>
<evidence type="ECO:0000256" key="9">
    <source>
        <dbReference type="SAM" id="MobiDB-lite"/>
    </source>
</evidence>
<dbReference type="PANTHER" id="PTHR45864">
    <property type="entry name" value="SLINGSHOT PROTEIN PHOSPHATASE HOMOLOG"/>
    <property type="match status" value="1"/>
</dbReference>
<evidence type="ECO:0000256" key="4">
    <source>
        <dbReference type="ARBA" id="ARBA00022490"/>
    </source>
</evidence>
<evidence type="ECO:0000259" key="12">
    <source>
        <dbReference type="PROSITE" id="PS51998"/>
    </source>
</evidence>
<dbReference type="GO" id="GO:0004722">
    <property type="term" value="F:protein serine/threonine phosphatase activity"/>
    <property type="evidence" value="ECO:0007669"/>
    <property type="project" value="UniProtKB-EC"/>
</dbReference>
<organism evidence="13 14">
    <name type="scientific">Ditylenchus destructor</name>
    <dbReference type="NCBI Taxonomy" id="166010"/>
    <lineage>
        <taxon>Eukaryota</taxon>
        <taxon>Metazoa</taxon>
        <taxon>Ecdysozoa</taxon>
        <taxon>Nematoda</taxon>
        <taxon>Chromadorea</taxon>
        <taxon>Rhabditida</taxon>
        <taxon>Tylenchina</taxon>
        <taxon>Tylenchomorpha</taxon>
        <taxon>Sphaerularioidea</taxon>
        <taxon>Anguinidae</taxon>
        <taxon>Anguininae</taxon>
        <taxon>Ditylenchus</taxon>
    </lineage>
</organism>
<dbReference type="SMART" id="SM00195">
    <property type="entry name" value="DSPc"/>
    <property type="match status" value="1"/>
</dbReference>
<comment type="catalytic activity">
    <reaction evidence="8">
        <text>O-phospho-L-threonyl-[protein] + H2O = L-threonyl-[protein] + phosphate</text>
        <dbReference type="Rhea" id="RHEA:47004"/>
        <dbReference type="Rhea" id="RHEA-COMP:11060"/>
        <dbReference type="Rhea" id="RHEA-COMP:11605"/>
        <dbReference type="ChEBI" id="CHEBI:15377"/>
        <dbReference type="ChEBI" id="CHEBI:30013"/>
        <dbReference type="ChEBI" id="CHEBI:43474"/>
        <dbReference type="ChEBI" id="CHEBI:61977"/>
        <dbReference type="EC" id="3.1.3.16"/>
    </reaction>
</comment>
<dbReference type="SUPFAM" id="SSF109715">
    <property type="entry name" value="DEK C-terminal domain"/>
    <property type="match status" value="1"/>
</dbReference>
<dbReference type="InterPro" id="IPR043588">
    <property type="entry name" value="SSH-N"/>
</dbReference>
<dbReference type="SUPFAM" id="SSF52799">
    <property type="entry name" value="(Phosphotyrosine protein) phosphatases II"/>
    <property type="match status" value="1"/>
</dbReference>
<reference evidence="13" key="1">
    <citation type="submission" date="2022-01" db="EMBL/GenBank/DDBJ databases">
        <title>Genome Sequence Resource for Two Populations of Ditylenchus destructor, the Migratory Endoparasitic Phytonematode.</title>
        <authorList>
            <person name="Zhang H."/>
            <person name="Lin R."/>
            <person name="Xie B."/>
        </authorList>
    </citation>
    <scope>NUCLEOTIDE SEQUENCE</scope>
    <source>
        <strain evidence="13">BazhouSP</strain>
    </source>
</reference>
<dbReference type="InterPro" id="IPR000387">
    <property type="entry name" value="Tyr_Pase_dom"/>
</dbReference>
<dbReference type="PROSITE" id="PS50054">
    <property type="entry name" value="TYR_PHOSPHATASE_DUAL"/>
    <property type="match status" value="1"/>
</dbReference>
<evidence type="ECO:0000259" key="11">
    <source>
        <dbReference type="PROSITE" id="PS50056"/>
    </source>
</evidence>
<dbReference type="InterPro" id="IPR020422">
    <property type="entry name" value="TYR_PHOSPHATASE_DUAL_dom"/>
</dbReference>
<dbReference type="InterPro" id="IPR016130">
    <property type="entry name" value="Tyr_Pase_AS"/>
</dbReference>
<dbReference type="InterPro" id="IPR043587">
    <property type="entry name" value="Phosphatase_SSH-like"/>
</dbReference>
<evidence type="ECO:0000256" key="3">
    <source>
        <dbReference type="ARBA" id="ARBA00013081"/>
    </source>
</evidence>
<dbReference type="Gene3D" id="1.10.10.60">
    <property type="entry name" value="Homeodomain-like"/>
    <property type="match status" value="1"/>
</dbReference>
<feature type="compositionally biased region" description="Polar residues" evidence="9">
    <location>
        <begin position="31"/>
        <end position="41"/>
    </location>
</feature>
<dbReference type="EMBL" id="JAKKPZ010000033">
    <property type="protein sequence ID" value="KAI1708832.1"/>
    <property type="molecule type" value="Genomic_DNA"/>
</dbReference>
<sequence length="720" mass="80336">MSLIALHRSPSPTDEEAVASDSETTDEGRRTTNSSSAGTKRSPSECYFTVRGAAVMLSHSDQASVSPRHPDQSATNNEIEAHLQSMLRILRPEDTLLMAVRLQSCTENHAKYVAVISTIDHETDLHESALLGFDFLPTDEKASIGVALPIRISYQVELDGDGGITVHSKSSSYLFKPISIQSMWSLFQLLHKELKISSKAKLGCISPFSNHQWLNYYQGYLTKEDSISVQWQFSMIDDAAKGDIKASTVPSGLSNRTDREMESESRIRSHLKQIMQSVDLDAVTSKDIRMRLEEQMGVKNLSDFKDFIDSEMLVILGQMDKPSQIFDYLYLGTEWNASNWEELKANKVEYILNVTKEVDIFFPNSFKYLKVWVADEATTELLVHWQRTYDFLKDAKERGSRVLVHCKKGISRSSSTVIAYAMKEYGWSLESSLNFVKEKRNCITPNSGFMLQLTTFDHILKASSNRHSAIFNATALTGSANSNISDGKSSRSSSSPTMSLAGGDQTMLKLQNEIKETEHIKRSNNVSINEGSSPKTSTALKSSAVQEAISNMESHCKEQNSCDVEKTNVKNAGTRSSSNIARAKCFFATKQSPTTDNSALNKSFGSAVAIGSNVRVGSGRVKQQRENFESRVKNTKGRAHCSLVSSIAKGISRLSLVGRYDKTQCEKQAFIPVRQRCRMKAFNSRSETETIQQEQLVKTLVSKFEQKTELKECKQVSVDE</sequence>
<dbReference type="PROSITE" id="PS50056">
    <property type="entry name" value="TYR_PHOSPHATASE_2"/>
    <property type="match status" value="1"/>
</dbReference>
<dbReference type="Gene3D" id="3.90.190.10">
    <property type="entry name" value="Protein tyrosine phosphatase superfamily"/>
    <property type="match status" value="1"/>
</dbReference>
<feature type="domain" description="DEK-C" evidence="12">
    <location>
        <begin position="261"/>
        <end position="317"/>
    </location>
</feature>
<feature type="region of interest" description="Disordered" evidence="9">
    <location>
        <begin position="521"/>
        <end position="543"/>
    </location>
</feature>
<evidence type="ECO:0000256" key="2">
    <source>
        <dbReference type="ARBA" id="ARBA00009580"/>
    </source>
</evidence>
<keyword evidence="5" id="KW-0378">Hydrolase</keyword>
<dbReference type="PANTHER" id="PTHR45864:SF2">
    <property type="entry name" value="PROTEIN PHOSPHATASE SLINGSHOT"/>
    <property type="match status" value="1"/>
</dbReference>
<protein>
    <recommendedName>
        <fullName evidence="3">protein-serine/threonine phosphatase</fullName>
        <ecNumber evidence="3">3.1.3.16</ecNumber>
    </recommendedName>
</protein>
<evidence type="ECO:0000256" key="6">
    <source>
        <dbReference type="ARBA" id="ARBA00022912"/>
    </source>
</evidence>
<evidence type="ECO:0000256" key="7">
    <source>
        <dbReference type="ARBA" id="ARBA00023212"/>
    </source>
</evidence>
<dbReference type="InterPro" id="IPR000340">
    <property type="entry name" value="Dual-sp_phosphatase_cat-dom"/>
</dbReference>
<evidence type="ECO:0000313" key="13">
    <source>
        <dbReference type="EMBL" id="KAI1708832.1"/>
    </source>
</evidence>
<feature type="domain" description="Tyrosine-protein phosphatase" evidence="10">
    <location>
        <begin position="321"/>
        <end position="462"/>
    </location>
</feature>
<evidence type="ECO:0000313" key="14">
    <source>
        <dbReference type="Proteomes" id="UP001201812"/>
    </source>
</evidence>
<dbReference type="PROSITE" id="PS51998">
    <property type="entry name" value="DEK_C"/>
    <property type="match status" value="1"/>
</dbReference>
<keyword evidence="7" id="KW-0206">Cytoskeleton</keyword>
<dbReference type="FunFam" id="3.90.190.10:FF:000004">
    <property type="entry name" value="Protein phosphatase Slingshot homolog 2"/>
    <property type="match status" value="1"/>
</dbReference>
<dbReference type="GO" id="GO:0003779">
    <property type="term" value="F:actin binding"/>
    <property type="evidence" value="ECO:0007669"/>
    <property type="project" value="InterPro"/>
</dbReference>
<dbReference type="Proteomes" id="UP001201812">
    <property type="component" value="Unassembled WGS sequence"/>
</dbReference>
<dbReference type="Pfam" id="PF23040">
    <property type="entry name" value="PH_SSH1-like_1st"/>
    <property type="match status" value="1"/>
</dbReference>
<dbReference type="GO" id="GO:0030837">
    <property type="term" value="P:negative regulation of actin filament polymerization"/>
    <property type="evidence" value="ECO:0007669"/>
    <property type="project" value="InterPro"/>
</dbReference>
<dbReference type="InterPro" id="IPR014876">
    <property type="entry name" value="DEK_C"/>
</dbReference>
<dbReference type="InterPro" id="IPR029021">
    <property type="entry name" value="Prot-tyrosine_phosphatase-like"/>
</dbReference>
<dbReference type="Pfam" id="PF00782">
    <property type="entry name" value="DSPc"/>
    <property type="match status" value="1"/>
</dbReference>
<dbReference type="AlphaFoldDB" id="A0AAD4MVU3"/>
<comment type="subcellular location">
    <subcellularLocation>
        <location evidence="1">Cytoplasm</location>
        <location evidence="1">Cytoskeleton</location>
    </subcellularLocation>
</comment>
<gene>
    <name evidence="13" type="ORF">DdX_11587</name>
</gene>
<proteinExistence type="inferred from homology"/>
<comment type="caution">
    <text evidence="13">The sequence shown here is derived from an EMBL/GenBank/DDBJ whole genome shotgun (WGS) entry which is preliminary data.</text>
</comment>
<evidence type="ECO:0000259" key="10">
    <source>
        <dbReference type="PROSITE" id="PS50054"/>
    </source>
</evidence>
<keyword evidence="6" id="KW-0904">Protein phosphatase</keyword>
<feature type="region of interest" description="Disordered" evidence="9">
    <location>
        <begin position="1"/>
        <end position="43"/>
    </location>
</feature>
<accession>A0AAD4MVU3</accession>
<dbReference type="EC" id="3.1.3.16" evidence="3"/>
<dbReference type="GO" id="GO:0005856">
    <property type="term" value="C:cytoskeleton"/>
    <property type="evidence" value="ECO:0007669"/>
    <property type="project" value="UniProtKB-SubCell"/>
</dbReference>
<evidence type="ECO:0000256" key="8">
    <source>
        <dbReference type="ARBA" id="ARBA00048336"/>
    </source>
</evidence>
<feature type="region of interest" description="Disordered" evidence="9">
    <location>
        <begin position="481"/>
        <end position="503"/>
    </location>
</feature>
<comment type="similarity">
    <text evidence="2">Belongs to the protein-tyrosine phosphatase family.</text>
</comment>